<evidence type="ECO:0000313" key="2">
    <source>
        <dbReference type="WBParaSite" id="MBELARI_LOCUS11476"/>
    </source>
</evidence>
<dbReference type="AlphaFoldDB" id="A0AAF3EC09"/>
<evidence type="ECO:0000313" key="1">
    <source>
        <dbReference type="Proteomes" id="UP000887575"/>
    </source>
</evidence>
<reference evidence="2" key="1">
    <citation type="submission" date="2024-02" db="UniProtKB">
        <authorList>
            <consortium name="WormBaseParasite"/>
        </authorList>
    </citation>
    <scope>IDENTIFICATION</scope>
</reference>
<name>A0AAF3EC09_9BILA</name>
<accession>A0AAF3EC09</accession>
<dbReference type="Proteomes" id="UP000887575">
    <property type="component" value="Unassembled WGS sequence"/>
</dbReference>
<sequence>MDPIPFTLNKKTFTFVDCNTMPYTWKFEKVLYFCTMRISATETISVNPRNEAVNMEYAISFRVEKWVDHKKKVLVVPMSSNNSFNIFEEADNVILINEETIAVFVVSPSSYERSHTGPRTSFEVFWTAQEFRQCPLYQEDLKCRQNTKFSFFAGSDPGLAKYNAYHLADVTYTTVAAYDLRISVFTILVNQSCAFCAVYSQRDDVDFDPLFLNYDCADDSNCYILAEISVNCYIEDLETCAYGIFSFNGIPIEFDQCTAKYTSSNGFAISMCHGKVHGSGYVIVEDVAYALQSSISFRASEWIVNNIVYKRAQHICRGTTMITSRGFQNPFEYPNLYQNPSYPGQIHYNLTQNITCESFKVDITVEVLFSFNGNLMITFRGESNEKREIQSTVSSTNQPSSFPYNESRSNIDGVQVFWMPNSSPIDLKTGFFLRVHVDKSA</sequence>
<proteinExistence type="predicted"/>
<dbReference type="WBParaSite" id="MBELARI_LOCUS11476">
    <property type="protein sequence ID" value="MBELARI_LOCUS11476"/>
    <property type="gene ID" value="MBELARI_LOCUS11476"/>
</dbReference>
<protein>
    <submittedName>
        <fullName evidence="2">Uncharacterized protein</fullName>
    </submittedName>
</protein>
<keyword evidence="1" id="KW-1185">Reference proteome</keyword>
<organism evidence="1 2">
    <name type="scientific">Mesorhabditis belari</name>
    <dbReference type="NCBI Taxonomy" id="2138241"/>
    <lineage>
        <taxon>Eukaryota</taxon>
        <taxon>Metazoa</taxon>
        <taxon>Ecdysozoa</taxon>
        <taxon>Nematoda</taxon>
        <taxon>Chromadorea</taxon>
        <taxon>Rhabditida</taxon>
        <taxon>Rhabditina</taxon>
        <taxon>Rhabditomorpha</taxon>
        <taxon>Rhabditoidea</taxon>
        <taxon>Rhabditidae</taxon>
        <taxon>Mesorhabditinae</taxon>
        <taxon>Mesorhabditis</taxon>
    </lineage>
</organism>